<feature type="compositionally biased region" description="Pro residues" evidence="1">
    <location>
        <begin position="92"/>
        <end position="107"/>
    </location>
</feature>
<evidence type="ECO:0000313" key="3">
    <source>
        <dbReference type="Proteomes" id="UP001610446"/>
    </source>
</evidence>
<sequence length="1003" mass="109966">MDPYNPAKYPLRAPPPIPPRPGTVPYSSNEPPAPPLPPRRPSSIVAAPSFPPPPPRPAQQSLPYQQAYNRAQYAPPPALTQSTYNQASPPQSTIPPPQQNIPPPPSYHAPHYDAPPTESTSPPVEYHGAPAPGQRYTNYQQPAQPASYQPPPASPYPSTSPNQSAPGDHVAPAQPAVPQPVSQTSYYQPQAPTYAPPASTQAEDYAVNAGSAHRYYLPEQGSAQPPSYDPPATYPPPPPPPRNRPVGAHQEAPVDATHYPKAQHEPTLPGSYDNVATPVCPPPPKRKTEDYGTQTGGVNGGNRNSHYSVQASHYSPQPPATSQPSYPTQGDHHAPRPEKGDSQTYTATHASPMPPSSGSGGGVQAVPATASLGQNYAPRVETPLRPQQIPAPTEFAARIAGLTEAISQTHIDPGRTAPAAQTAQPRPHKPARPPIQYDPPAKFTLRQCPSTVYILTGETPWYIHPDVPDFRICTYCYEKHIQYTQLADAFKCISVPGGSKPQCLFSCPRIEDDIWPRMVQTRNNLQELLQFFAHRLRVPNCSLQRGVSPSEGIKWYRPRDTSRFPDFLACQACYEDVLLAGPLRDEFMLFTGSQPEGTLFICDAHNSFIRRMATKTASMETFISESIRHLHLPECEKSGALVDGRSRTWYYVPNSPSITVCERCYREFALRTEFEHALQPVSSPGAQQRCMLGMWQSRSVWSEALALHDFALWERTALEVLRTPACTLEIPSGTPIYQIQGVDNFDVCHSCYTGLLKPHGLDQFFHRLPTPCTGQSACDLNAGTPRFPLFAYKLDEALITAAFSTFTTFATRLAPLDTCPKLNGATARRWYGTETCRICPTCYEEIVRDSFLATSGIFPDTSVTLPTETDCDLYSARMRSKFASACAARDPSAFLSFAAHRKTIHAQTVPEMRALVARAKQSAAMQRMYNTASSAYNNLDGISQVGMVDYGWRYSAPGVGGGFRTHWGVEGAAMGQAGVGYLQQVQVDANRVRYLQGVWDAVE</sequence>
<feature type="compositionally biased region" description="Low complexity" evidence="1">
    <location>
        <begin position="414"/>
        <end position="425"/>
    </location>
</feature>
<dbReference type="EMBL" id="JBFXLU010000135">
    <property type="protein sequence ID" value="KAL2839250.1"/>
    <property type="molecule type" value="Genomic_DNA"/>
</dbReference>
<protein>
    <recommendedName>
        <fullName evidence="4">Integral membrane protein</fullName>
    </recommendedName>
</protein>
<accession>A0ABR4JGS5</accession>
<dbReference type="Proteomes" id="UP001610446">
    <property type="component" value="Unassembled WGS sequence"/>
</dbReference>
<keyword evidence="3" id="KW-1185">Reference proteome</keyword>
<organism evidence="2 3">
    <name type="scientific">Aspergillus pseudoustus</name>
    <dbReference type="NCBI Taxonomy" id="1810923"/>
    <lineage>
        <taxon>Eukaryota</taxon>
        <taxon>Fungi</taxon>
        <taxon>Dikarya</taxon>
        <taxon>Ascomycota</taxon>
        <taxon>Pezizomycotina</taxon>
        <taxon>Eurotiomycetes</taxon>
        <taxon>Eurotiomycetidae</taxon>
        <taxon>Eurotiales</taxon>
        <taxon>Aspergillaceae</taxon>
        <taxon>Aspergillus</taxon>
        <taxon>Aspergillus subgen. Nidulantes</taxon>
    </lineage>
</organism>
<evidence type="ECO:0000313" key="2">
    <source>
        <dbReference type="EMBL" id="KAL2839250.1"/>
    </source>
</evidence>
<proteinExistence type="predicted"/>
<evidence type="ECO:0008006" key="4">
    <source>
        <dbReference type="Google" id="ProtNLM"/>
    </source>
</evidence>
<feature type="compositionally biased region" description="Polar residues" evidence="1">
    <location>
        <begin position="59"/>
        <end position="69"/>
    </location>
</feature>
<evidence type="ECO:0000256" key="1">
    <source>
        <dbReference type="SAM" id="MobiDB-lite"/>
    </source>
</evidence>
<gene>
    <name evidence="2" type="ORF">BJY01DRAFT_250563</name>
</gene>
<feature type="compositionally biased region" description="Pro residues" evidence="1">
    <location>
        <begin position="227"/>
        <end position="243"/>
    </location>
</feature>
<name>A0ABR4JGS5_9EURO</name>
<comment type="caution">
    <text evidence="2">The sequence shown here is derived from an EMBL/GenBank/DDBJ whole genome shotgun (WGS) entry which is preliminary data.</text>
</comment>
<feature type="compositionally biased region" description="Pro residues" evidence="1">
    <location>
        <begin position="12"/>
        <end position="22"/>
    </location>
</feature>
<feature type="compositionally biased region" description="Polar residues" evidence="1">
    <location>
        <begin position="301"/>
        <end position="315"/>
    </location>
</feature>
<feature type="compositionally biased region" description="Pro residues" evidence="1">
    <location>
        <begin position="31"/>
        <end position="40"/>
    </location>
</feature>
<feature type="compositionally biased region" description="Low complexity" evidence="1">
    <location>
        <begin position="170"/>
        <end position="202"/>
    </location>
</feature>
<feature type="compositionally biased region" description="Low complexity" evidence="1">
    <location>
        <begin position="1"/>
        <end position="11"/>
    </location>
</feature>
<feature type="region of interest" description="Disordered" evidence="1">
    <location>
        <begin position="411"/>
        <end position="440"/>
    </location>
</feature>
<feature type="compositionally biased region" description="Basic and acidic residues" evidence="1">
    <location>
        <begin position="330"/>
        <end position="341"/>
    </location>
</feature>
<feature type="region of interest" description="Disordered" evidence="1">
    <location>
        <begin position="1"/>
        <end position="366"/>
    </location>
</feature>
<reference evidence="2 3" key="1">
    <citation type="submission" date="2024-07" db="EMBL/GenBank/DDBJ databases">
        <title>Section-level genome sequencing and comparative genomics of Aspergillus sections Usti and Cavernicolus.</title>
        <authorList>
            <consortium name="Lawrence Berkeley National Laboratory"/>
            <person name="Nybo J.L."/>
            <person name="Vesth T.C."/>
            <person name="Theobald S."/>
            <person name="Frisvad J.C."/>
            <person name="Larsen T.O."/>
            <person name="Kjaerboelling I."/>
            <person name="Rothschild-Mancinelli K."/>
            <person name="Lyhne E.K."/>
            <person name="Kogle M.E."/>
            <person name="Barry K."/>
            <person name="Clum A."/>
            <person name="Na H."/>
            <person name="Ledsgaard L."/>
            <person name="Lin J."/>
            <person name="Lipzen A."/>
            <person name="Kuo A."/>
            <person name="Riley R."/>
            <person name="Mondo S."/>
            <person name="Labutti K."/>
            <person name="Haridas S."/>
            <person name="Pangalinan J."/>
            <person name="Salamov A.A."/>
            <person name="Simmons B.A."/>
            <person name="Magnuson J.K."/>
            <person name="Chen J."/>
            <person name="Drula E."/>
            <person name="Henrissat B."/>
            <person name="Wiebenga A."/>
            <person name="Lubbers R.J."/>
            <person name="Gomes A.C."/>
            <person name="Makela M.R."/>
            <person name="Stajich J."/>
            <person name="Grigoriev I.V."/>
            <person name="Mortensen U.H."/>
            <person name="De Vries R.P."/>
            <person name="Baker S.E."/>
            <person name="Andersen M.R."/>
        </authorList>
    </citation>
    <scope>NUCLEOTIDE SEQUENCE [LARGE SCALE GENOMIC DNA]</scope>
    <source>
        <strain evidence="2 3">CBS 123904</strain>
    </source>
</reference>